<dbReference type="EMBL" id="CP001001">
    <property type="protein sequence ID" value="ACB26643.1"/>
    <property type="molecule type" value="Genomic_DNA"/>
</dbReference>
<accession>B1M6Y4</accession>
<protein>
    <submittedName>
        <fullName evidence="1">Uncharacterized protein</fullName>
    </submittedName>
</protein>
<organism evidence="1 2">
    <name type="scientific">Methylobacterium radiotolerans (strain ATCC 27329 / DSM 1819 / JCM 2831 / NBRC 15690 / NCIMB 10815 / 0-1)</name>
    <dbReference type="NCBI Taxonomy" id="426355"/>
    <lineage>
        <taxon>Bacteria</taxon>
        <taxon>Pseudomonadati</taxon>
        <taxon>Pseudomonadota</taxon>
        <taxon>Alphaproteobacteria</taxon>
        <taxon>Hyphomicrobiales</taxon>
        <taxon>Methylobacteriaceae</taxon>
        <taxon>Methylobacterium</taxon>
    </lineage>
</organism>
<reference evidence="1 2" key="1">
    <citation type="submission" date="2008-03" db="EMBL/GenBank/DDBJ databases">
        <title>Complete sequence of chromosome of Methylobacterium radiotolerans JCM 2831.</title>
        <authorList>
            <consortium name="US DOE Joint Genome Institute"/>
            <person name="Copeland A."/>
            <person name="Lucas S."/>
            <person name="Lapidus A."/>
            <person name="Glavina del Rio T."/>
            <person name="Dalin E."/>
            <person name="Tice H."/>
            <person name="Bruce D."/>
            <person name="Goodwin L."/>
            <person name="Pitluck S."/>
            <person name="Kiss H."/>
            <person name="Brettin T."/>
            <person name="Detter J.C."/>
            <person name="Han C."/>
            <person name="Kuske C.R."/>
            <person name="Schmutz J."/>
            <person name="Larimer F."/>
            <person name="Land M."/>
            <person name="Hauser L."/>
            <person name="Kyrpides N."/>
            <person name="Mikhailova N."/>
            <person name="Marx C.J."/>
            <person name="Richardson P."/>
        </authorList>
    </citation>
    <scope>NUCLEOTIDE SEQUENCE [LARGE SCALE GENOMIC DNA]</scope>
    <source>
        <strain evidence="2">ATCC 27329 / DSM 1819 / JCM 2831 / NBRC 15690 / NCIMB 10815 / 0-1</strain>
    </source>
</reference>
<proteinExistence type="predicted"/>
<evidence type="ECO:0000313" key="1">
    <source>
        <dbReference type="EMBL" id="ACB26643.1"/>
    </source>
</evidence>
<evidence type="ECO:0000313" key="2">
    <source>
        <dbReference type="Proteomes" id="UP000006589"/>
    </source>
</evidence>
<dbReference type="GO" id="GO:0003677">
    <property type="term" value="F:DNA binding"/>
    <property type="evidence" value="ECO:0007669"/>
    <property type="project" value="InterPro"/>
</dbReference>
<dbReference type="Proteomes" id="UP000006589">
    <property type="component" value="Chromosome"/>
</dbReference>
<name>B1M6Y4_METRJ</name>
<dbReference type="KEGG" id="mrd:Mrad2831_4677"/>
<dbReference type="AlphaFoldDB" id="B1M6Y4"/>
<dbReference type="Gene3D" id="1.10.260.40">
    <property type="entry name" value="lambda repressor-like DNA-binding domains"/>
    <property type="match status" value="1"/>
</dbReference>
<dbReference type="InterPro" id="IPR010982">
    <property type="entry name" value="Lambda_DNA-bd_dom_sf"/>
</dbReference>
<dbReference type="HOGENOM" id="CLU_1775286_0_0_5"/>
<sequence>MAVGDVTIPSIKLPIKGTTEASRFLGATMRGASRAPHRQGSQTIMTGDEFKAVLRRLGRTQIGLAQEIGVSRRTVHLWAERGPPAYAIYLIRLIERYAVPTKHENSIERSLPDPAAALGSMLSVAASGGMRQEFISAVEHWLADNR</sequence>
<gene>
    <name evidence="1" type="ordered locus">Mrad2831_4677</name>
</gene>